<evidence type="ECO:0000313" key="1">
    <source>
        <dbReference type="EMBL" id="MPM94570.1"/>
    </source>
</evidence>
<gene>
    <name evidence="1" type="ORF">SDC9_141716</name>
</gene>
<dbReference type="SUPFAM" id="SSF56935">
    <property type="entry name" value="Porins"/>
    <property type="match status" value="1"/>
</dbReference>
<dbReference type="InterPro" id="IPR011486">
    <property type="entry name" value="BBP2"/>
</dbReference>
<organism evidence="1">
    <name type="scientific">bioreactor metagenome</name>
    <dbReference type="NCBI Taxonomy" id="1076179"/>
    <lineage>
        <taxon>unclassified sequences</taxon>
        <taxon>metagenomes</taxon>
        <taxon>ecological metagenomes</taxon>
    </lineage>
</organism>
<dbReference type="Pfam" id="PF07642">
    <property type="entry name" value="BBP2"/>
    <property type="match status" value="1"/>
</dbReference>
<name>A0A645DYG7_9ZZZZ</name>
<proteinExistence type="predicted"/>
<sequence length="117" mass="12860">MSGFKLGGSYDYLRVSEGGLSAEAAAIYASYQFTEKLTLFGRGEYAQADTAGFFLAEEVFSATATLQYDLWANVLSRLEFRWDHAADGSEPYGGRNPGDLGSKKNSFILLANLVYKF</sequence>
<dbReference type="AlphaFoldDB" id="A0A645DYG7"/>
<dbReference type="EMBL" id="VSSQ01041179">
    <property type="protein sequence ID" value="MPM94570.1"/>
    <property type="molecule type" value="Genomic_DNA"/>
</dbReference>
<protein>
    <submittedName>
        <fullName evidence="1">Uncharacterized protein</fullName>
    </submittedName>
</protein>
<accession>A0A645DYG7</accession>
<reference evidence="1" key="1">
    <citation type="submission" date="2019-08" db="EMBL/GenBank/DDBJ databases">
        <authorList>
            <person name="Kucharzyk K."/>
            <person name="Murdoch R.W."/>
            <person name="Higgins S."/>
            <person name="Loffler F."/>
        </authorList>
    </citation>
    <scope>NUCLEOTIDE SEQUENCE</scope>
</reference>
<comment type="caution">
    <text evidence="1">The sequence shown here is derived from an EMBL/GenBank/DDBJ whole genome shotgun (WGS) entry which is preliminary data.</text>
</comment>